<dbReference type="Proteomes" id="UP001196980">
    <property type="component" value="Unassembled WGS sequence"/>
</dbReference>
<dbReference type="RefSeq" id="WP_218253842.1">
    <property type="nucleotide sequence ID" value="NZ_JABXWD010000496.1"/>
</dbReference>
<protein>
    <submittedName>
        <fullName evidence="1">Toll/interleukin-1 receptor domain-containing protein</fullName>
    </submittedName>
</protein>
<dbReference type="EMBL" id="JABXWD010000496">
    <property type="protein sequence ID" value="MBV6343238.1"/>
    <property type="molecule type" value="Genomic_DNA"/>
</dbReference>
<evidence type="ECO:0000313" key="2">
    <source>
        <dbReference type="Proteomes" id="UP001196980"/>
    </source>
</evidence>
<evidence type="ECO:0000313" key="1">
    <source>
        <dbReference type="EMBL" id="MBV6343238.1"/>
    </source>
</evidence>
<sequence length="55" mass="6245">MAKKRRIVFISHCGTDTWVAKKVADEITSRGAQPFLEEVGGYVGTEFEEEIRNML</sequence>
<name>A0ABS6S4E7_9BACT</name>
<reference evidence="1 2" key="1">
    <citation type="journal article" date="2020" name="J Geophys Res Biogeosci">
        <title>Magnetotaxis as an Adaptation to Enable Bacterial Shuttling of Microbial Sulfur and Sulfur Cycling Across Aquatic Oxic#Anoxic Interfaces.</title>
        <authorList>
            <person name="Li J."/>
            <person name="Liu P."/>
            <person name="Wang J."/>
            <person name="Roberts A.P."/>
            <person name="Pan Y."/>
        </authorList>
    </citation>
    <scope>NUCLEOTIDE SEQUENCE [LARGE SCALE GENOMIC DNA]</scope>
    <source>
        <strain evidence="1 2">MYR-1_YQ</strain>
    </source>
</reference>
<proteinExistence type="predicted"/>
<gene>
    <name evidence="1" type="ORF">HWQ67_16795</name>
</gene>
<keyword evidence="1" id="KW-0675">Receptor</keyword>
<keyword evidence="2" id="KW-1185">Reference proteome</keyword>
<organism evidence="1 2">
    <name type="scientific">Candidatus Magnetobacterium casense</name>
    <dbReference type="NCBI Taxonomy" id="1455061"/>
    <lineage>
        <taxon>Bacteria</taxon>
        <taxon>Pseudomonadati</taxon>
        <taxon>Nitrospirota</taxon>
        <taxon>Thermodesulfovibrionia</taxon>
        <taxon>Thermodesulfovibrionales</taxon>
        <taxon>Candidatus Magnetobacteriaceae</taxon>
        <taxon>Candidatus Magnetobacterium</taxon>
    </lineage>
</organism>
<comment type="caution">
    <text evidence="1">The sequence shown here is derived from an EMBL/GenBank/DDBJ whole genome shotgun (WGS) entry which is preliminary data.</text>
</comment>
<accession>A0ABS6S4E7</accession>